<dbReference type="SMART" id="SM00530">
    <property type="entry name" value="HTH_XRE"/>
    <property type="match status" value="1"/>
</dbReference>
<organism evidence="4 6">
    <name type="scientific">Pseudodesulfovibrio indicus</name>
    <dbReference type="NCBI Taxonomy" id="1716143"/>
    <lineage>
        <taxon>Bacteria</taxon>
        <taxon>Pseudomonadati</taxon>
        <taxon>Thermodesulfobacteriota</taxon>
        <taxon>Desulfovibrionia</taxon>
        <taxon>Desulfovibrionales</taxon>
        <taxon>Desulfovibrionaceae</taxon>
    </lineage>
</organism>
<protein>
    <submittedName>
        <fullName evidence="4">Helix-turn-helix protein</fullName>
    </submittedName>
</protein>
<dbReference type="GO" id="GO:0003677">
    <property type="term" value="F:DNA binding"/>
    <property type="evidence" value="ECO:0007669"/>
    <property type="project" value="InterPro"/>
</dbReference>
<dbReference type="Proteomes" id="UP000295506">
    <property type="component" value="Unassembled WGS sequence"/>
</dbReference>
<dbReference type="RefSeq" id="WP_066800328.1">
    <property type="nucleotide sequence ID" value="NZ_CP014206.1"/>
</dbReference>
<evidence type="ECO:0000313" key="3">
    <source>
        <dbReference type="EMBL" id="AMK10245.1"/>
    </source>
</evidence>
<dbReference type="PROSITE" id="PS50943">
    <property type="entry name" value="HTH_CROC1"/>
    <property type="match status" value="1"/>
</dbReference>
<dbReference type="Pfam" id="PF13560">
    <property type="entry name" value="HTH_31"/>
    <property type="match status" value="1"/>
</dbReference>
<dbReference type="CDD" id="cd00093">
    <property type="entry name" value="HTH_XRE"/>
    <property type="match status" value="1"/>
</dbReference>
<dbReference type="SUPFAM" id="SSF47413">
    <property type="entry name" value="lambda repressor-like DNA-binding domains"/>
    <property type="match status" value="1"/>
</dbReference>
<evidence type="ECO:0000313" key="5">
    <source>
        <dbReference type="Proteomes" id="UP000055611"/>
    </source>
</evidence>
<dbReference type="Gene3D" id="1.10.260.40">
    <property type="entry name" value="lambda repressor-like DNA-binding domains"/>
    <property type="match status" value="1"/>
</dbReference>
<name>A0A126QLF6_9BACT</name>
<accession>A0A126QLF6</accession>
<dbReference type="AlphaFoldDB" id="A0A126QLF6"/>
<reference evidence="3 5" key="1">
    <citation type="journal article" date="2016" name="Front. Microbiol.">
        <title>Genome Sequence of the Piezophilic, Mesophilic Sulfate-Reducing Bacterium Desulfovibrio indicus J2T.</title>
        <authorList>
            <person name="Cao J."/>
            <person name="Maignien L."/>
            <person name="Shao Z."/>
            <person name="Alain K."/>
            <person name="Jebbar M."/>
        </authorList>
    </citation>
    <scope>NUCLEOTIDE SEQUENCE [LARGE SCALE GENOMIC DNA]</scope>
    <source>
        <strain evidence="3 5">J2</strain>
    </source>
</reference>
<evidence type="ECO:0000313" key="4">
    <source>
        <dbReference type="EMBL" id="TDT87956.1"/>
    </source>
</evidence>
<dbReference type="InterPro" id="IPR001387">
    <property type="entry name" value="Cro/C1-type_HTH"/>
</dbReference>
<feature type="region of interest" description="Disordered" evidence="1">
    <location>
        <begin position="111"/>
        <end position="136"/>
    </location>
</feature>
<dbReference type="Proteomes" id="UP000055611">
    <property type="component" value="Chromosome"/>
</dbReference>
<evidence type="ECO:0000259" key="2">
    <source>
        <dbReference type="PROSITE" id="PS50943"/>
    </source>
</evidence>
<dbReference type="InterPro" id="IPR010982">
    <property type="entry name" value="Lambda_DNA-bd_dom_sf"/>
</dbReference>
<feature type="domain" description="HTH cro/C1-type" evidence="2">
    <location>
        <begin position="27"/>
        <end position="81"/>
    </location>
</feature>
<dbReference type="KEGG" id="dej:AWY79_03475"/>
<evidence type="ECO:0000256" key="1">
    <source>
        <dbReference type="SAM" id="MobiDB-lite"/>
    </source>
</evidence>
<reference evidence="4 6" key="2">
    <citation type="submission" date="2019-03" db="EMBL/GenBank/DDBJ databases">
        <title>Genomic Encyclopedia of Type Strains, Phase IV (KMG-IV): sequencing the most valuable type-strain genomes for metagenomic binning, comparative biology and taxonomic classification.</title>
        <authorList>
            <person name="Goeker M."/>
        </authorList>
    </citation>
    <scope>NUCLEOTIDE SEQUENCE [LARGE SCALE GENOMIC DNA]</scope>
    <source>
        <strain evidence="4 6">DSM 101483</strain>
    </source>
</reference>
<dbReference type="EMBL" id="CP014206">
    <property type="protein sequence ID" value="AMK10245.1"/>
    <property type="molecule type" value="Genomic_DNA"/>
</dbReference>
<dbReference type="EMBL" id="SOBK01000007">
    <property type="protein sequence ID" value="TDT87956.1"/>
    <property type="molecule type" value="Genomic_DNA"/>
</dbReference>
<evidence type="ECO:0000313" key="6">
    <source>
        <dbReference type="Proteomes" id="UP000295506"/>
    </source>
</evidence>
<keyword evidence="5" id="KW-1185">Reference proteome</keyword>
<sequence>MAEDDDVDLTPVKTPEQLLKEEVGLYLKIVRETQGKPLRWVAQKLGCTSSFISQIEKGNASIPLDRVLDFSLAYDLPVSEFVRIVLVTMHNDTYRALMSILENDPEMANAASSCHTTANPKERAKRRKALNPGLSSKSLKRMREFILENEKPAYGEPVAGDS</sequence>
<proteinExistence type="predicted"/>
<dbReference type="OrthoDB" id="5462911at2"/>
<gene>
    <name evidence="3" type="ORF">AWY79_03475</name>
    <name evidence="4" type="ORF">EDC59_107151</name>
</gene>